<dbReference type="EMBL" id="JAVRJZ010000015">
    <property type="protein sequence ID" value="KAK2712864.1"/>
    <property type="molecule type" value="Genomic_DNA"/>
</dbReference>
<reference evidence="2" key="1">
    <citation type="submission" date="2023-07" db="EMBL/GenBank/DDBJ databases">
        <title>Chromosome-level genome assembly of Artemia franciscana.</title>
        <authorList>
            <person name="Jo E."/>
        </authorList>
    </citation>
    <scope>NUCLEOTIDE SEQUENCE</scope>
    <source>
        <tissue evidence="2">Whole body</tissue>
    </source>
</reference>
<gene>
    <name evidence="2" type="ORF">QYM36_011533</name>
</gene>
<organism evidence="2 3">
    <name type="scientific">Artemia franciscana</name>
    <name type="common">Brine shrimp</name>
    <name type="synonym">Artemia sanfranciscana</name>
    <dbReference type="NCBI Taxonomy" id="6661"/>
    <lineage>
        <taxon>Eukaryota</taxon>
        <taxon>Metazoa</taxon>
        <taxon>Ecdysozoa</taxon>
        <taxon>Arthropoda</taxon>
        <taxon>Crustacea</taxon>
        <taxon>Branchiopoda</taxon>
        <taxon>Anostraca</taxon>
        <taxon>Artemiidae</taxon>
        <taxon>Artemia</taxon>
    </lineage>
</organism>
<name>A0AA88HM91_ARTSF</name>
<feature type="compositionally biased region" description="Basic and acidic residues" evidence="1">
    <location>
        <begin position="10"/>
        <end position="20"/>
    </location>
</feature>
<protein>
    <submittedName>
        <fullName evidence="2">Uncharacterized protein</fullName>
    </submittedName>
</protein>
<accession>A0AA88HM91</accession>
<feature type="compositionally biased region" description="Polar residues" evidence="1">
    <location>
        <begin position="21"/>
        <end position="38"/>
    </location>
</feature>
<proteinExistence type="predicted"/>
<sequence length="202" mass="23275">MRPRRLSRQKSSDRSRKLDQSQRNLQDAKSSSLKFSLTHQKKSALKQDVKLKKPRSQRRKAEQDRKRQHVTTDLDVEEDFVLSDTRSDESLHIGDTEEDGEAFLRPEGTEEGDFVLVKVVGKRIKSYIVAKVLVRHELEDEIEVFFWKRIFPSYKFQEATEKGRVSLEDALMKLPKPITSGGTARQASFLTFGVDFSGFSVL</sequence>
<evidence type="ECO:0000256" key="1">
    <source>
        <dbReference type="SAM" id="MobiDB-lite"/>
    </source>
</evidence>
<keyword evidence="3" id="KW-1185">Reference proteome</keyword>
<dbReference type="Proteomes" id="UP001187531">
    <property type="component" value="Unassembled WGS sequence"/>
</dbReference>
<evidence type="ECO:0000313" key="3">
    <source>
        <dbReference type="Proteomes" id="UP001187531"/>
    </source>
</evidence>
<evidence type="ECO:0000313" key="2">
    <source>
        <dbReference type="EMBL" id="KAK2712864.1"/>
    </source>
</evidence>
<dbReference type="AlphaFoldDB" id="A0AA88HM91"/>
<comment type="caution">
    <text evidence="2">The sequence shown here is derived from an EMBL/GenBank/DDBJ whole genome shotgun (WGS) entry which is preliminary data.</text>
</comment>
<feature type="region of interest" description="Disordered" evidence="1">
    <location>
        <begin position="1"/>
        <end position="70"/>
    </location>
</feature>